<dbReference type="InterPro" id="IPR001867">
    <property type="entry name" value="OmpR/PhoB-type_DNA-bd"/>
</dbReference>
<keyword evidence="7" id="KW-1185">Reference proteome</keyword>
<proteinExistence type="predicted"/>
<dbReference type="InterPro" id="IPR039420">
    <property type="entry name" value="WalR-like"/>
</dbReference>
<evidence type="ECO:0000313" key="7">
    <source>
        <dbReference type="Proteomes" id="UP001198830"/>
    </source>
</evidence>
<evidence type="ECO:0000259" key="4">
    <source>
        <dbReference type="PROSITE" id="PS50110"/>
    </source>
</evidence>
<dbReference type="Gene3D" id="3.40.50.2300">
    <property type="match status" value="1"/>
</dbReference>
<dbReference type="SMART" id="SM00448">
    <property type="entry name" value="REC"/>
    <property type="match status" value="1"/>
</dbReference>
<sequence>MTANRILVVDDDLHIRRLLESALVRAGYVPIEATTAAEALEQAKNGAPDAILLDLGLPDRDGLEIVTLLRQRCPAPIIILSARESTDQKVAALDLGAHDYVTKPFDSEEVLARLRATLRARIEAQGASPIVLAGTVTIDLANREVRRDGKEVHLTRKEFEVLSQLALHPGRVVTHQRVLAAAWPHEIDRRIDYLRIVVRNLRQKLEADPSRPALIINELGVGYRLMADN</sequence>
<dbReference type="Proteomes" id="UP001198830">
    <property type="component" value="Unassembled WGS sequence"/>
</dbReference>
<organism evidence="6 7">
    <name type="scientific">Sphingobium soli</name>
    <dbReference type="NCBI Taxonomy" id="1591116"/>
    <lineage>
        <taxon>Bacteria</taxon>
        <taxon>Pseudomonadati</taxon>
        <taxon>Pseudomonadota</taxon>
        <taxon>Alphaproteobacteria</taxon>
        <taxon>Sphingomonadales</taxon>
        <taxon>Sphingomonadaceae</taxon>
        <taxon>Sphingobium</taxon>
    </lineage>
</organism>
<accession>A0ABS8H5S0</accession>
<dbReference type="InterPro" id="IPR011006">
    <property type="entry name" value="CheY-like_superfamily"/>
</dbReference>
<dbReference type="PANTHER" id="PTHR48111">
    <property type="entry name" value="REGULATOR OF RPOS"/>
    <property type="match status" value="1"/>
</dbReference>
<dbReference type="Gene3D" id="1.10.10.10">
    <property type="entry name" value="Winged helix-like DNA-binding domain superfamily/Winged helix DNA-binding domain"/>
    <property type="match status" value="1"/>
</dbReference>
<feature type="domain" description="OmpR/PhoB-type" evidence="5">
    <location>
        <begin position="128"/>
        <end position="227"/>
    </location>
</feature>
<evidence type="ECO:0000313" key="6">
    <source>
        <dbReference type="EMBL" id="MCC4233894.1"/>
    </source>
</evidence>
<keyword evidence="2" id="KW-0597">Phosphoprotein</keyword>
<evidence type="ECO:0000256" key="2">
    <source>
        <dbReference type="PROSITE-ProRule" id="PRU00169"/>
    </source>
</evidence>
<dbReference type="Gene3D" id="6.10.250.690">
    <property type="match status" value="1"/>
</dbReference>
<reference evidence="6 7" key="1">
    <citation type="submission" date="2021-10" db="EMBL/GenBank/DDBJ databases">
        <title>The diversity and Nitrogen Metabolism of Culturable Nitrate-Utilizing Bacteria Within the Oxygen Minimum Zone of the Changjiang (Yangtze River)Estuary.</title>
        <authorList>
            <person name="Zhang D."/>
            <person name="Zheng J."/>
            <person name="Liu S."/>
            <person name="He W."/>
        </authorList>
    </citation>
    <scope>NUCLEOTIDE SEQUENCE [LARGE SCALE GENOMIC DNA]</scope>
    <source>
        <strain evidence="6 7">FXH275-2</strain>
    </source>
</reference>
<keyword evidence="1 3" id="KW-0238">DNA-binding</keyword>
<dbReference type="Pfam" id="PF00072">
    <property type="entry name" value="Response_reg"/>
    <property type="match status" value="1"/>
</dbReference>
<dbReference type="RefSeq" id="WP_228223057.1">
    <property type="nucleotide sequence ID" value="NZ_JAJGNP010000013.1"/>
</dbReference>
<dbReference type="Pfam" id="PF00486">
    <property type="entry name" value="Trans_reg_C"/>
    <property type="match status" value="1"/>
</dbReference>
<feature type="DNA-binding region" description="OmpR/PhoB-type" evidence="3">
    <location>
        <begin position="128"/>
        <end position="227"/>
    </location>
</feature>
<dbReference type="InterPro" id="IPR036388">
    <property type="entry name" value="WH-like_DNA-bd_sf"/>
</dbReference>
<dbReference type="InterPro" id="IPR001789">
    <property type="entry name" value="Sig_transdc_resp-reg_receiver"/>
</dbReference>
<feature type="modified residue" description="4-aspartylphosphate" evidence="2">
    <location>
        <position position="54"/>
    </location>
</feature>
<dbReference type="CDD" id="cd00383">
    <property type="entry name" value="trans_reg_C"/>
    <property type="match status" value="1"/>
</dbReference>
<dbReference type="SUPFAM" id="SSF52172">
    <property type="entry name" value="CheY-like"/>
    <property type="match status" value="1"/>
</dbReference>
<feature type="domain" description="Response regulatory" evidence="4">
    <location>
        <begin position="5"/>
        <end position="118"/>
    </location>
</feature>
<dbReference type="PANTHER" id="PTHR48111:SF50">
    <property type="entry name" value="KDP OPERON TRANSCRIPTIONAL REGULATORY PROTEIN KDPE"/>
    <property type="match status" value="1"/>
</dbReference>
<evidence type="ECO:0000256" key="1">
    <source>
        <dbReference type="ARBA" id="ARBA00023125"/>
    </source>
</evidence>
<comment type="caution">
    <text evidence="6">The sequence shown here is derived from an EMBL/GenBank/DDBJ whole genome shotgun (WGS) entry which is preliminary data.</text>
</comment>
<name>A0ABS8H5S0_9SPHN</name>
<dbReference type="SMART" id="SM00862">
    <property type="entry name" value="Trans_reg_C"/>
    <property type="match status" value="1"/>
</dbReference>
<evidence type="ECO:0000256" key="3">
    <source>
        <dbReference type="PROSITE-ProRule" id="PRU01091"/>
    </source>
</evidence>
<gene>
    <name evidence="6" type="ORF">LL253_14530</name>
</gene>
<dbReference type="PROSITE" id="PS50110">
    <property type="entry name" value="RESPONSE_REGULATORY"/>
    <property type="match status" value="1"/>
</dbReference>
<dbReference type="PROSITE" id="PS51755">
    <property type="entry name" value="OMPR_PHOB"/>
    <property type="match status" value="1"/>
</dbReference>
<evidence type="ECO:0000259" key="5">
    <source>
        <dbReference type="PROSITE" id="PS51755"/>
    </source>
</evidence>
<protein>
    <submittedName>
        <fullName evidence="6">Response regulator transcription factor</fullName>
    </submittedName>
</protein>
<dbReference type="EMBL" id="JAJGNP010000013">
    <property type="protein sequence ID" value="MCC4233894.1"/>
    <property type="molecule type" value="Genomic_DNA"/>
</dbReference>